<evidence type="ECO:0000313" key="3">
    <source>
        <dbReference type="Proteomes" id="UP000636709"/>
    </source>
</evidence>
<evidence type="ECO:0000313" key="2">
    <source>
        <dbReference type="EMBL" id="KAF8649665.1"/>
    </source>
</evidence>
<dbReference type="Pfam" id="PF12442">
    <property type="entry name" value="DUF3681"/>
    <property type="match status" value="1"/>
</dbReference>
<dbReference type="EMBL" id="JACEFO010002753">
    <property type="protein sequence ID" value="KAF8649665.1"/>
    <property type="molecule type" value="Genomic_DNA"/>
</dbReference>
<keyword evidence="1" id="KW-0812">Transmembrane</keyword>
<comment type="caution">
    <text evidence="2">The sequence shown here is derived from an EMBL/GenBank/DDBJ whole genome shotgun (WGS) entry which is preliminary data.</text>
</comment>
<gene>
    <name evidence="2" type="ORF">HU200_064205</name>
</gene>
<feature type="transmembrane region" description="Helical" evidence="1">
    <location>
        <begin position="54"/>
        <end position="75"/>
    </location>
</feature>
<name>A0A835A5X3_9POAL</name>
<proteinExistence type="predicted"/>
<evidence type="ECO:0000256" key="1">
    <source>
        <dbReference type="SAM" id="Phobius"/>
    </source>
</evidence>
<feature type="transmembrane region" description="Helical" evidence="1">
    <location>
        <begin position="127"/>
        <end position="149"/>
    </location>
</feature>
<organism evidence="2 3">
    <name type="scientific">Digitaria exilis</name>
    <dbReference type="NCBI Taxonomy" id="1010633"/>
    <lineage>
        <taxon>Eukaryota</taxon>
        <taxon>Viridiplantae</taxon>
        <taxon>Streptophyta</taxon>
        <taxon>Embryophyta</taxon>
        <taxon>Tracheophyta</taxon>
        <taxon>Spermatophyta</taxon>
        <taxon>Magnoliopsida</taxon>
        <taxon>Liliopsida</taxon>
        <taxon>Poales</taxon>
        <taxon>Poaceae</taxon>
        <taxon>PACMAD clade</taxon>
        <taxon>Panicoideae</taxon>
        <taxon>Panicodae</taxon>
        <taxon>Paniceae</taxon>
        <taxon>Anthephorinae</taxon>
        <taxon>Digitaria</taxon>
    </lineage>
</organism>
<dbReference type="Proteomes" id="UP000636709">
    <property type="component" value="Unassembled WGS sequence"/>
</dbReference>
<dbReference type="InterPro" id="IPR022149">
    <property type="entry name" value="DUF3681"/>
</dbReference>
<dbReference type="AlphaFoldDB" id="A0A835A5X3"/>
<sequence length="150" mass="16116">MFQIGSRHHCPSSGQDQSNHLFDRLEEISGMDFTAVLLKIVAMISEACRKVDKLPAALITGGIVQAAVALALAIFRPPAGIFVGHGEVPLYLYYGILVVVIIFGLVEASAGFYVSGDLHRRRTIGMTILWISVLPIVLVAGLGGFLVVLK</sequence>
<keyword evidence="1" id="KW-1133">Transmembrane helix</keyword>
<feature type="transmembrane region" description="Helical" evidence="1">
    <location>
        <begin position="91"/>
        <end position="115"/>
    </location>
</feature>
<dbReference type="OrthoDB" id="691733at2759"/>
<keyword evidence="1" id="KW-0472">Membrane</keyword>
<protein>
    <submittedName>
        <fullName evidence="2">Uncharacterized protein</fullName>
    </submittedName>
</protein>
<dbReference type="PANTHER" id="PTHR33530:SF12">
    <property type="entry name" value="MAJOR FACILITATOR SUPERFAMILY (MFS) PROFILE DOMAIN-CONTAINING PROTEIN"/>
    <property type="match status" value="1"/>
</dbReference>
<reference evidence="2" key="1">
    <citation type="submission" date="2020-07" db="EMBL/GenBank/DDBJ databases">
        <title>Genome sequence and genetic diversity analysis of an under-domesticated orphan crop, white fonio (Digitaria exilis).</title>
        <authorList>
            <person name="Bennetzen J.L."/>
            <person name="Chen S."/>
            <person name="Ma X."/>
            <person name="Wang X."/>
            <person name="Yssel A.E.J."/>
            <person name="Chaluvadi S.R."/>
            <person name="Johnson M."/>
            <person name="Gangashetty P."/>
            <person name="Hamidou F."/>
            <person name="Sanogo M.D."/>
            <person name="Zwaenepoel A."/>
            <person name="Wallace J."/>
            <person name="Van De Peer Y."/>
            <person name="Van Deynze A."/>
        </authorList>
    </citation>
    <scope>NUCLEOTIDE SEQUENCE</scope>
    <source>
        <tissue evidence="2">Leaves</tissue>
    </source>
</reference>
<accession>A0A835A5X3</accession>
<keyword evidence="3" id="KW-1185">Reference proteome</keyword>
<dbReference type="PANTHER" id="PTHR33530">
    <property type="entry name" value="OS01G0147100 PROTEIN"/>
    <property type="match status" value="1"/>
</dbReference>